<feature type="domain" description="JmjN" evidence="6">
    <location>
        <begin position="108"/>
        <end position="149"/>
    </location>
</feature>
<dbReference type="Pfam" id="PF02373">
    <property type="entry name" value="JmjC"/>
    <property type="match status" value="1"/>
</dbReference>
<feature type="compositionally biased region" description="Polar residues" evidence="5">
    <location>
        <begin position="72"/>
        <end position="83"/>
    </location>
</feature>
<keyword evidence="8" id="KW-0808">Transferase</keyword>
<dbReference type="Pfam" id="PF05964">
    <property type="entry name" value="FYRN"/>
    <property type="match status" value="1"/>
</dbReference>
<dbReference type="Pfam" id="PF05965">
    <property type="entry name" value="FYRC"/>
    <property type="match status" value="1"/>
</dbReference>
<feature type="region of interest" description="Disordered" evidence="5">
    <location>
        <begin position="266"/>
        <end position="291"/>
    </location>
</feature>
<keyword evidence="4" id="KW-0539">Nucleus</keyword>
<dbReference type="GO" id="GO:0008168">
    <property type="term" value="F:methyltransferase activity"/>
    <property type="evidence" value="ECO:0007669"/>
    <property type="project" value="UniProtKB-KW"/>
</dbReference>
<keyword evidence="9" id="KW-1185">Reference proteome</keyword>
<dbReference type="InterPro" id="IPR003888">
    <property type="entry name" value="FYrich_N"/>
</dbReference>
<dbReference type="PROSITE" id="PS51184">
    <property type="entry name" value="JMJC"/>
    <property type="match status" value="1"/>
</dbReference>
<evidence type="ECO:0000256" key="1">
    <source>
        <dbReference type="ARBA" id="ARBA00004123"/>
    </source>
</evidence>
<dbReference type="InterPro" id="IPR003349">
    <property type="entry name" value="JmjN"/>
</dbReference>
<evidence type="ECO:0000256" key="2">
    <source>
        <dbReference type="ARBA" id="ARBA00023002"/>
    </source>
</evidence>
<evidence type="ECO:0000256" key="3">
    <source>
        <dbReference type="ARBA" id="ARBA00023004"/>
    </source>
</evidence>
<dbReference type="SUPFAM" id="SSF51197">
    <property type="entry name" value="Clavaminate synthase-like"/>
    <property type="match status" value="1"/>
</dbReference>
<dbReference type="Pfam" id="PF02375">
    <property type="entry name" value="JmjN"/>
    <property type="match status" value="1"/>
</dbReference>
<dbReference type="PROSITE" id="PS51183">
    <property type="entry name" value="JMJN"/>
    <property type="match status" value="1"/>
</dbReference>
<dbReference type="GO" id="GO:0034647">
    <property type="term" value="F:histone H3K4me/H3K4me2/H3K4me3 demethylase activity"/>
    <property type="evidence" value="ECO:0007669"/>
    <property type="project" value="TreeGrafter"/>
</dbReference>
<evidence type="ECO:0000256" key="4">
    <source>
        <dbReference type="ARBA" id="ARBA00023242"/>
    </source>
</evidence>
<dbReference type="AlphaFoldDB" id="A0A833QUI8"/>
<keyword evidence="8" id="KW-0489">Methyltransferase</keyword>
<dbReference type="PANTHER" id="PTHR10694:SF113">
    <property type="entry name" value="PROTEIN JUMONJI"/>
    <property type="match status" value="1"/>
</dbReference>
<dbReference type="SMART" id="SM00558">
    <property type="entry name" value="JmjC"/>
    <property type="match status" value="1"/>
</dbReference>
<feature type="region of interest" description="Disordered" evidence="5">
    <location>
        <begin position="185"/>
        <end position="235"/>
    </location>
</feature>
<feature type="compositionally biased region" description="Low complexity" evidence="5">
    <location>
        <begin position="207"/>
        <end position="218"/>
    </location>
</feature>
<evidence type="ECO:0000313" key="9">
    <source>
        <dbReference type="Proteomes" id="UP000623129"/>
    </source>
</evidence>
<evidence type="ECO:0000259" key="6">
    <source>
        <dbReference type="PROSITE" id="PS51183"/>
    </source>
</evidence>
<dbReference type="PROSITE" id="PS51542">
    <property type="entry name" value="FYRN"/>
    <property type="match status" value="1"/>
</dbReference>
<feature type="compositionally biased region" description="Basic and acidic residues" evidence="5">
    <location>
        <begin position="88"/>
        <end position="104"/>
    </location>
</feature>
<dbReference type="InterPro" id="IPR003889">
    <property type="entry name" value="FYrich_C"/>
</dbReference>
<dbReference type="GO" id="GO:0032259">
    <property type="term" value="P:methylation"/>
    <property type="evidence" value="ECO:0007669"/>
    <property type="project" value="UniProtKB-KW"/>
</dbReference>
<dbReference type="SMART" id="SM00545">
    <property type="entry name" value="JmjN"/>
    <property type="match status" value="1"/>
</dbReference>
<gene>
    <name evidence="8" type="ORF">FCM35_KLT08792</name>
</gene>
<reference evidence="8" key="1">
    <citation type="submission" date="2020-01" db="EMBL/GenBank/DDBJ databases">
        <title>Genome sequence of Kobresia littledalei, the first chromosome-level genome in the family Cyperaceae.</title>
        <authorList>
            <person name="Qu G."/>
        </authorList>
    </citation>
    <scope>NUCLEOTIDE SEQUENCE</scope>
    <source>
        <strain evidence="8">C.B.Clarke</strain>
        <tissue evidence="8">Leaf</tissue>
    </source>
</reference>
<feature type="domain" description="JmjC" evidence="7">
    <location>
        <begin position="349"/>
        <end position="515"/>
    </location>
</feature>
<dbReference type="Proteomes" id="UP000623129">
    <property type="component" value="Unassembled WGS sequence"/>
</dbReference>
<proteinExistence type="predicted"/>
<dbReference type="PROSITE" id="PS51543">
    <property type="entry name" value="FYRC"/>
    <property type="match status" value="1"/>
</dbReference>
<dbReference type="GO" id="GO:0010468">
    <property type="term" value="P:regulation of gene expression"/>
    <property type="evidence" value="ECO:0007669"/>
    <property type="project" value="UniProtKB-ARBA"/>
</dbReference>
<dbReference type="SMART" id="SM00541">
    <property type="entry name" value="FYRN"/>
    <property type="match status" value="1"/>
</dbReference>
<organism evidence="8 9">
    <name type="scientific">Carex littledalei</name>
    <dbReference type="NCBI Taxonomy" id="544730"/>
    <lineage>
        <taxon>Eukaryota</taxon>
        <taxon>Viridiplantae</taxon>
        <taxon>Streptophyta</taxon>
        <taxon>Embryophyta</taxon>
        <taxon>Tracheophyta</taxon>
        <taxon>Spermatophyta</taxon>
        <taxon>Magnoliopsida</taxon>
        <taxon>Liliopsida</taxon>
        <taxon>Poales</taxon>
        <taxon>Cyperaceae</taxon>
        <taxon>Cyperoideae</taxon>
        <taxon>Cariceae</taxon>
        <taxon>Carex</taxon>
        <taxon>Carex subgen. Euthyceras</taxon>
    </lineage>
</organism>
<dbReference type="Gene3D" id="2.60.120.650">
    <property type="entry name" value="Cupin"/>
    <property type="match status" value="1"/>
</dbReference>
<comment type="subcellular location">
    <subcellularLocation>
        <location evidence="1">Nucleus</location>
    </subcellularLocation>
</comment>
<evidence type="ECO:0000256" key="5">
    <source>
        <dbReference type="SAM" id="MobiDB-lite"/>
    </source>
</evidence>
<keyword evidence="3" id="KW-0408">Iron</keyword>
<evidence type="ECO:0000259" key="7">
    <source>
        <dbReference type="PROSITE" id="PS51184"/>
    </source>
</evidence>
<dbReference type="InterPro" id="IPR004198">
    <property type="entry name" value="Znf_C5HC2"/>
</dbReference>
<keyword evidence="2" id="KW-0560">Oxidoreductase</keyword>
<dbReference type="GO" id="GO:0005634">
    <property type="term" value="C:nucleus"/>
    <property type="evidence" value="ECO:0007669"/>
    <property type="project" value="UniProtKB-SubCell"/>
</dbReference>
<name>A0A833QUI8_9POAL</name>
<comment type="caution">
    <text evidence="8">The sequence shown here is derived from an EMBL/GenBank/DDBJ whole genome shotgun (WGS) entry which is preliminary data.</text>
</comment>
<accession>A0A833QUI8</accession>
<dbReference type="GO" id="GO:0000785">
    <property type="term" value="C:chromatin"/>
    <property type="evidence" value="ECO:0007669"/>
    <property type="project" value="TreeGrafter"/>
</dbReference>
<protein>
    <submittedName>
        <fullName evidence="8">Putative lysine-specific demethylase JMJ14-like protein</fullName>
    </submittedName>
</protein>
<feature type="region of interest" description="Disordered" evidence="5">
    <location>
        <begin position="65"/>
        <end position="104"/>
    </location>
</feature>
<dbReference type="OrthoDB" id="1678912at2759"/>
<feature type="compositionally biased region" description="Basic residues" evidence="5">
    <location>
        <begin position="185"/>
        <end position="206"/>
    </location>
</feature>
<dbReference type="Gene3D" id="3.30.160.360">
    <property type="match status" value="1"/>
</dbReference>
<feature type="region of interest" description="Disordered" evidence="5">
    <location>
        <begin position="15"/>
        <end position="39"/>
    </location>
</feature>
<dbReference type="EMBL" id="SWLB01000019">
    <property type="protein sequence ID" value="KAF3325712.1"/>
    <property type="molecule type" value="Genomic_DNA"/>
</dbReference>
<dbReference type="SMART" id="SM00542">
    <property type="entry name" value="FYRC"/>
    <property type="match status" value="1"/>
</dbReference>
<dbReference type="PANTHER" id="PTHR10694">
    <property type="entry name" value="LYSINE-SPECIFIC DEMETHYLASE"/>
    <property type="match status" value="1"/>
</dbReference>
<evidence type="ECO:0000313" key="8">
    <source>
        <dbReference type="EMBL" id="KAF3325712.1"/>
    </source>
</evidence>
<sequence length="992" mass="113450">MEEVMIDCIKVGTNSEIDSTGQTKFDEQVDTNNSKKRNFRQRGGGVYYGAFDMSSDDELEFQLTKKDLSLRNPKQSNDATTSSKRSRREKEHPQWRPDEGCRPQIEEAPVFYPTEEEFRDTLGYIARIRPQAEKYGICSIIPPSTWTPPCPLREKDFWERVEFTTRVQQVDKLQNREPIKKRLKTRLQRRKKRRKRFRFGMNKRRNNNNNNNNSNSSENKNEDNESDSEEKFGFQNGSDFTLEEFKDFADEFKERHFRVKDDVNCSHSDKNDGSCSDSDKNNTNNMRKERWSPSVEEIEGEYWRIVEEADEEIEVHYGADLDTVLFGSGFLKATCSSSRLNSYPIESDKYVLSGWNLNNLPRLPGSILSFEKEEISGVVVPWLYVGMCFSSFCWHVEDHHLYSLNYMHFGEPKVWYGVAGSEATKLEETMRKHLPKLFEEQPHLLHELVTQLSPTVLKSEGVKVYRAVQRPGQFVLTFPRAYHSGFNCGFNCAEAVNVAPADWLPPGQCAVELYREQKRKTSISHDKLLLEVAKAAVREIWVGQVHEGNGSTERCTWKTECGKNGVLTQAIKARIEMERKARKNLNSDFQWRRMESTDNTSTDRECSSCFYDLYFSSIRCECNPSRFACLHHAELLCSCEPSKRVALFRYDMEELTILLSALEGDLSSVKKWAEINSDFSTSLPQRETKVFNLNTEERGSKPQMDCTRSNSDCGATLSLICSSELAQPGGGQIRKTSPKLFGVDIGPTSHCAVELLQIGMLMRGNNWSCKEAIFTKGFKSRVKFHSVIDPAKRCNYICEILDAGLLGPLFKVTLEGESQDICFTGASPNQCWNLIKERLDAEISRQLVSSIAASPEPVNGFEMFGFTSPNIIRKLEALDPNCQCSNYWASKSIASLPKEFFMKIAKSPETQKIGGINLSKIEDEKIYINSNSSPEELQMDQLTLQCFFNKASVEELKVMYRIFSSGWGSQSWRSAFEVLSTTLSNQLMKNQS</sequence>
<dbReference type="Pfam" id="PF02928">
    <property type="entry name" value="zf-C5HC2"/>
    <property type="match status" value="1"/>
</dbReference>
<dbReference type="InterPro" id="IPR003347">
    <property type="entry name" value="JmjC_dom"/>
</dbReference>